<feature type="domain" description="Peptidase S24/S26A/S26B/S26C" evidence="1">
    <location>
        <begin position="76"/>
        <end position="212"/>
    </location>
</feature>
<dbReference type="AlphaFoldDB" id="A0A7X9HTB8"/>
<dbReference type="Pfam" id="PF00717">
    <property type="entry name" value="Peptidase_S24"/>
    <property type="match status" value="1"/>
</dbReference>
<sequence>MHETQKKILQLSSSYNLSNLKLREIGKLIGSPHPQVVKHHLEQLKKKGFLKVEPTSGDISAVKPGEISSKRLVSIPILGNANCGEATMFAEEQLSGYLKISTSILLQNLLAKTKSLFAVKAYGESMNRSSIATNMGMTKNIEEGDYVIVDTAVGSPKTGDYVLSVIDGSANIKKFVNDTRNNQVALISESSLDLPPIYIDSSMNYLINGKVVQVIKAPKYK</sequence>
<dbReference type="InterPro" id="IPR039418">
    <property type="entry name" value="LexA-like"/>
</dbReference>
<dbReference type="Proteomes" id="UP000590542">
    <property type="component" value="Unassembled WGS sequence"/>
</dbReference>
<dbReference type="CDD" id="cd06529">
    <property type="entry name" value="S24_LexA-like"/>
    <property type="match status" value="1"/>
</dbReference>
<reference evidence="2 3" key="1">
    <citation type="journal article" date="2020" name="Biotechnol. Biofuels">
        <title>New insights from the biogas microbiome by comprehensive genome-resolved metagenomics of nearly 1600 species originating from multiple anaerobic digesters.</title>
        <authorList>
            <person name="Campanaro S."/>
            <person name="Treu L."/>
            <person name="Rodriguez-R L.M."/>
            <person name="Kovalovszki A."/>
            <person name="Ziels R.M."/>
            <person name="Maus I."/>
            <person name="Zhu X."/>
            <person name="Kougias P.G."/>
            <person name="Basile A."/>
            <person name="Luo G."/>
            <person name="Schluter A."/>
            <person name="Konstantinidis K.T."/>
            <person name="Angelidaki I."/>
        </authorList>
    </citation>
    <scope>NUCLEOTIDE SEQUENCE [LARGE SCALE GENOMIC DNA]</scope>
    <source>
        <strain evidence="2">AS27yjCOA_202</strain>
    </source>
</reference>
<dbReference type="Gene3D" id="2.10.109.10">
    <property type="entry name" value="Umud Fragment, subunit A"/>
    <property type="match status" value="1"/>
</dbReference>
<proteinExistence type="predicted"/>
<evidence type="ECO:0000259" key="1">
    <source>
        <dbReference type="Pfam" id="PF00717"/>
    </source>
</evidence>
<evidence type="ECO:0000313" key="3">
    <source>
        <dbReference type="Proteomes" id="UP000590542"/>
    </source>
</evidence>
<dbReference type="SUPFAM" id="SSF51306">
    <property type="entry name" value="LexA/Signal peptidase"/>
    <property type="match status" value="1"/>
</dbReference>
<evidence type="ECO:0000313" key="2">
    <source>
        <dbReference type="EMBL" id="NMB91238.1"/>
    </source>
</evidence>
<comment type="caution">
    <text evidence="2">The sequence shown here is derived from an EMBL/GenBank/DDBJ whole genome shotgun (WGS) entry which is preliminary data.</text>
</comment>
<dbReference type="PANTHER" id="PTHR33516:SF2">
    <property type="entry name" value="LEXA REPRESSOR-RELATED"/>
    <property type="match status" value="1"/>
</dbReference>
<accession>A0A7X9HTB8</accession>
<name>A0A7X9HTB8_UNCKA</name>
<organism evidence="2 3">
    <name type="scientific">candidate division WWE3 bacterium</name>
    <dbReference type="NCBI Taxonomy" id="2053526"/>
    <lineage>
        <taxon>Bacteria</taxon>
        <taxon>Katanobacteria</taxon>
    </lineage>
</organism>
<dbReference type="InterPro" id="IPR036286">
    <property type="entry name" value="LexA/Signal_pep-like_sf"/>
</dbReference>
<dbReference type="EMBL" id="JAAZNV010000003">
    <property type="protein sequence ID" value="NMB91238.1"/>
    <property type="molecule type" value="Genomic_DNA"/>
</dbReference>
<dbReference type="InterPro" id="IPR050077">
    <property type="entry name" value="LexA_repressor"/>
</dbReference>
<dbReference type="InterPro" id="IPR015927">
    <property type="entry name" value="Peptidase_S24_S26A/B/C"/>
</dbReference>
<gene>
    <name evidence="2" type="ORF">GYA37_00110</name>
</gene>
<protein>
    <recommendedName>
        <fullName evidence="1">Peptidase S24/S26A/S26B/S26C domain-containing protein</fullName>
    </recommendedName>
</protein>
<dbReference type="PANTHER" id="PTHR33516">
    <property type="entry name" value="LEXA REPRESSOR"/>
    <property type="match status" value="1"/>
</dbReference>